<accession>A0A0B1SAM7</accession>
<evidence type="ECO:0008006" key="9">
    <source>
        <dbReference type="Google" id="ProtNLM"/>
    </source>
</evidence>
<reference evidence="7 8" key="1">
    <citation type="submission" date="2014-03" db="EMBL/GenBank/DDBJ databases">
        <title>Draft genome of the hookworm Oesophagostomum dentatum.</title>
        <authorList>
            <person name="Mitreva M."/>
        </authorList>
    </citation>
    <scope>NUCLEOTIDE SEQUENCE [LARGE SCALE GENOMIC DNA]</scope>
    <source>
        <strain evidence="7 8">OD-Hann</strain>
    </source>
</reference>
<dbReference type="PANTHER" id="PTHR22945:SF40">
    <property type="entry name" value="SERPENTINE RECEPTOR, CLASS D (DELTA)-RELATED"/>
    <property type="match status" value="1"/>
</dbReference>
<dbReference type="AlphaFoldDB" id="A0A0B1SAM7"/>
<evidence type="ECO:0000256" key="6">
    <source>
        <dbReference type="SAM" id="Phobius"/>
    </source>
</evidence>
<keyword evidence="5 6" id="KW-0472">Membrane</keyword>
<evidence type="ECO:0000313" key="8">
    <source>
        <dbReference type="Proteomes" id="UP000053660"/>
    </source>
</evidence>
<comment type="similarity">
    <text evidence="2">Belongs to the nematode receptor-like protein srd family.</text>
</comment>
<evidence type="ECO:0000313" key="7">
    <source>
        <dbReference type="EMBL" id="KHJ80572.1"/>
    </source>
</evidence>
<dbReference type="InterPro" id="IPR050920">
    <property type="entry name" value="Nematode_rcpt-like_delta"/>
</dbReference>
<evidence type="ECO:0000256" key="1">
    <source>
        <dbReference type="ARBA" id="ARBA00004141"/>
    </source>
</evidence>
<dbReference type="Proteomes" id="UP000053660">
    <property type="component" value="Unassembled WGS sequence"/>
</dbReference>
<feature type="non-terminal residue" evidence="7">
    <location>
        <position position="1"/>
    </location>
</feature>
<dbReference type="OrthoDB" id="5859769at2759"/>
<feature type="transmembrane region" description="Helical" evidence="6">
    <location>
        <begin position="43"/>
        <end position="65"/>
    </location>
</feature>
<keyword evidence="3 6" id="KW-0812">Transmembrane</keyword>
<dbReference type="GO" id="GO:0016020">
    <property type="term" value="C:membrane"/>
    <property type="evidence" value="ECO:0007669"/>
    <property type="project" value="UniProtKB-SubCell"/>
</dbReference>
<name>A0A0B1SAM7_OESDE</name>
<feature type="transmembrane region" description="Helical" evidence="6">
    <location>
        <begin position="122"/>
        <end position="143"/>
    </location>
</feature>
<evidence type="ECO:0000256" key="4">
    <source>
        <dbReference type="ARBA" id="ARBA00022989"/>
    </source>
</evidence>
<protein>
    <recommendedName>
        <fullName evidence="9">G-protein coupled receptors family 1 profile domain-containing protein</fullName>
    </recommendedName>
</protein>
<dbReference type="EMBL" id="KN600253">
    <property type="protein sequence ID" value="KHJ80572.1"/>
    <property type="molecule type" value="Genomic_DNA"/>
</dbReference>
<dbReference type="Pfam" id="PF10317">
    <property type="entry name" value="7TM_GPCR_Srd"/>
    <property type="match status" value="1"/>
</dbReference>
<evidence type="ECO:0000256" key="3">
    <source>
        <dbReference type="ARBA" id="ARBA00022692"/>
    </source>
</evidence>
<keyword evidence="4 6" id="KW-1133">Transmembrane helix</keyword>
<dbReference type="PANTHER" id="PTHR22945">
    <property type="entry name" value="SERPENTINE RECEPTOR, CLASS D DELTA"/>
    <property type="match status" value="1"/>
</dbReference>
<feature type="transmembrane region" description="Helical" evidence="6">
    <location>
        <begin position="86"/>
        <end position="107"/>
    </location>
</feature>
<evidence type="ECO:0000256" key="2">
    <source>
        <dbReference type="ARBA" id="ARBA00009166"/>
    </source>
</evidence>
<sequence>LFCFSYNTETTVKAKVEGIFGYETKDECVSGHNGIKALPSSSAVLLIIVPVIPVYMTIALLKYKIAKELQKQQWMSTNTKNMHGQLLKAITYQAIIPVFPVFGVLTYTLEYLDVVHHAILEFLPYALFDFVSVLNPLTSLIFIRPYRLWSVKIIHKINDLF</sequence>
<gene>
    <name evidence="7" type="ORF">OESDEN_19751</name>
</gene>
<proteinExistence type="inferred from homology"/>
<comment type="subcellular location">
    <subcellularLocation>
        <location evidence="1">Membrane</location>
        <topology evidence="1">Multi-pass membrane protein</topology>
    </subcellularLocation>
</comment>
<keyword evidence="8" id="KW-1185">Reference proteome</keyword>
<evidence type="ECO:0000256" key="5">
    <source>
        <dbReference type="ARBA" id="ARBA00023136"/>
    </source>
</evidence>
<organism evidence="7 8">
    <name type="scientific">Oesophagostomum dentatum</name>
    <name type="common">Nodular worm</name>
    <dbReference type="NCBI Taxonomy" id="61180"/>
    <lineage>
        <taxon>Eukaryota</taxon>
        <taxon>Metazoa</taxon>
        <taxon>Ecdysozoa</taxon>
        <taxon>Nematoda</taxon>
        <taxon>Chromadorea</taxon>
        <taxon>Rhabditida</taxon>
        <taxon>Rhabditina</taxon>
        <taxon>Rhabditomorpha</taxon>
        <taxon>Strongyloidea</taxon>
        <taxon>Strongylidae</taxon>
        <taxon>Oesophagostomum</taxon>
    </lineage>
</organism>
<dbReference type="InterPro" id="IPR019421">
    <property type="entry name" value="7TM_GPCR_serpentine_rcpt_Srd"/>
</dbReference>